<evidence type="ECO:0000313" key="3">
    <source>
        <dbReference type="Proteomes" id="UP000785679"/>
    </source>
</evidence>
<feature type="transmembrane region" description="Helical" evidence="1">
    <location>
        <begin position="107"/>
        <end position="128"/>
    </location>
</feature>
<reference evidence="2" key="1">
    <citation type="submission" date="2019-06" db="EMBL/GenBank/DDBJ databases">
        <authorList>
            <person name="Zheng W."/>
        </authorList>
    </citation>
    <scope>NUCLEOTIDE SEQUENCE</scope>
    <source>
        <strain evidence="2">QDHG01</strain>
    </source>
</reference>
<organism evidence="2 3">
    <name type="scientific">Halteria grandinella</name>
    <dbReference type="NCBI Taxonomy" id="5974"/>
    <lineage>
        <taxon>Eukaryota</taxon>
        <taxon>Sar</taxon>
        <taxon>Alveolata</taxon>
        <taxon>Ciliophora</taxon>
        <taxon>Intramacronucleata</taxon>
        <taxon>Spirotrichea</taxon>
        <taxon>Stichotrichia</taxon>
        <taxon>Sporadotrichida</taxon>
        <taxon>Halteriidae</taxon>
        <taxon>Halteria</taxon>
    </lineage>
</organism>
<feature type="transmembrane region" description="Helical" evidence="1">
    <location>
        <begin position="78"/>
        <end position="95"/>
    </location>
</feature>
<dbReference type="EMBL" id="RRYP01014423">
    <property type="protein sequence ID" value="TNV75981.1"/>
    <property type="molecule type" value="Genomic_DNA"/>
</dbReference>
<dbReference type="AlphaFoldDB" id="A0A8J8SZH7"/>
<gene>
    <name evidence="2" type="ORF">FGO68_gene139</name>
</gene>
<sequence>MSVGGVTTIQSGEGEKFWRFLSIAENGILGALTLRSSMLIFTVLDIFIGALYTMFLYQEVIVEWDYFNANGPHYLLTSLYYIRVLVLPIGILGFYGVSRQSLPLTRIYFLCILGQFAVLPLLGLLSSYDMCQSWIYHEPCKQIFTQNAVFSLLRALYLFYSAYITHSYRCRVERGELILVHHGKGIVELINTLQNQQKKGNDIELVQTNRPLQQTPAQPVVEQPQ</sequence>
<comment type="caution">
    <text evidence="2">The sequence shown here is derived from an EMBL/GenBank/DDBJ whole genome shotgun (WGS) entry which is preliminary data.</text>
</comment>
<dbReference type="Proteomes" id="UP000785679">
    <property type="component" value="Unassembled WGS sequence"/>
</dbReference>
<keyword evidence="1" id="KW-0472">Membrane</keyword>
<keyword evidence="1" id="KW-0812">Transmembrane</keyword>
<name>A0A8J8SZH7_HALGN</name>
<feature type="transmembrane region" description="Helical" evidence="1">
    <location>
        <begin position="148"/>
        <end position="165"/>
    </location>
</feature>
<keyword evidence="1" id="KW-1133">Transmembrane helix</keyword>
<evidence type="ECO:0000256" key="1">
    <source>
        <dbReference type="SAM" id="Phobius"/>
    </source>
</evidence>
<protein>
    <submittedName>
        <fullName evidence="2">Uncharacterized protein</fullName>
    </submittedName>
</protein>
<feature type="transmembrane region" description="Helical" evidence="1">
    <location>
        <begin position="38"/>
        <end position="58"/>
    </location>
</feature>
<evidence type="ECO:0000313" key="2">
    <source>
        <dbReference type="EMBL" id="TNV75981.1"/>
    </source>
</evidence>
<keyword evidence="3" id="KW-1185">Reference proteome</keyword>
<accession>A0A8J8SZH7</accession>
<proteinExistence type="predicted"/>
<dbReference type="OrthoDB" id="10419644at2759"/>